<evidence type="ECO:0000256" key="2">
    <source>
        <dbReference type="SAM" id="MobiDB-lite"/>
    </source>
</evidence>
<feature type="region of interest" description="Disordered" evidence="2">
    <location>
        <begin position="962"/>
        <end position="982"/>
    </location>
</feature>
<feature type="compositionally biased region" description="Basic and acidic residues" evidence="2">
    <location>
        <begin position="971"/>
        <end position="982"/>
    </location>
</feature>
<feature type="compositionally biased region" description="Polar residues" evidence="2">
    <location>
        <begin position="1609"/>
        <end position="1648"/>
    </location>
</feature>
<feature type="coiled-coil region" evidence="1">
    <location>
        <begin position="1018"/>
        <end position="1045"/>
    </location>
</feature>
<evidence type="ECO:0000256" key="1">
    <source>
        <dbReference type="SAM" id="Coils"/>
    </source>
</evidence>
<feature type="compositionally biased region" description="Basic and acidic residues" evidence="2">
    <location>
        <begin position="365"/>
        <end position="383"/>
    </location>
</feature>
<feature type="compositionally biased region" description="Basic and acidic residues" evidence="2">
    <location>
        <begin position="838"/>
        <end position="856"/>
    </location>
</feature>
<dbReference type="EMBL" id="BQXS01011297">
    <property type="protein sequence ID" value="GKT36764.1"/>
    <property type="molecule type" value="Genomic_DNA"/>
</dbReference>
<feature type="compositionally biased region" description="Basic and acidic residues" evidence="2">
    <location>
        <begin position="1548"/>
        <end position="1572"/>
    </location>
</feature>
<feature type="coiled-coil region" evidence="1">
    <location>
        <begin position="887"/>
        <end position="932"/>
    </location>
</feature>
<reference evidence="3" key="1">
    <citation type="submission" date="2022-03" db="EMBL/GenBank/DDBJ databases">
        <title>Draft genome sequence of Aduncisulcus paluster, a free-living microaerophilic Fornicata.</title>
        <authorList>
            <person name="Yuyama I."/>
            <person name="Kume K."/>
            <person name="Tamura T."/>
            <person name="Inagaki Y."/>
            <person name="Hashimoto T."/>
        </authorList>
    </citation>
    <scope>NUCLEOTIDE SEQUENCE</scope>
    <source>
        <strain evidence="3">NY0171</strain>
    </source>
</reference>
<feature type="compositionally biased region" description="Acidic residues" evidence="2">
    <location>
        <begin position="1573"/>
        <end position="1592"/>
    </location>
</feature>
<keyword evidence="4" id="KW-1185">Reference proteome</keyword>
<proteinExistence type="predicted"/>
<feature type="region of interest" description="Disordered" evidence="2">
    <location>
        <begin position="838"/>
        <end position="876"/>
    </location>
</feature>
<gene>
    <name evidence="3" type="ORF">ADUPG1_009669</name>
</gene>
<feature type="compositionally biased region" description="Low complexity" evidence="2">
    <location>
        <begin position="857"/>
        <end position="867"/>
    </location>
</feature>
<feature type="region of interest" description="Disordered" evidence="2">
    <location>
        <begin position="362"/>
        <end position="383"/>
    </location>
</feature>
<feature type="coiled-coil region" evidence="1">
    <location>
        <begin position="1371"/>
        <end position="1412"/>
    </location>
</feature>
<evidence type="ECO:0008006" key="5">
    <source>
        <dbReference type="Google" id="ProtNLM"/>
    </source>
</evidence>
<name>A0ABQ5KZ60_9EUKA</name>
<feature type="region of interest" description="Disordered" evidence="2">
    <location>
        <begin position="1533"/>
        <end position="1660"/>
    </location>
</feature>
<comment type="caution">
    <text evidence="3">The sequence shown here is derived from an EMBL/GenBank/DDBJ whole genome shotgun (WGS) entry which is preliminary data.</text>
</comment>
<accession>A0ABQ5KZ60</accession>
<evidence type="ECO:0000313" key="4">
    <source>
        <dbReference type="Proteomes" id="UP001057375"/>
    </source>
</evidence>
<organism evidence="3 4">
    <name type="scientific">Aduncisulcus paluster</name>
    <dbReference type="NCBI Taxonomy" id="2918883"/>
    <lineage>
        <taxon>Eukaryota</taxon>
        <taxon>Metamonada</taxon>
        <taxon>Carpediemonas-like organisms</taxon>
        <taxon>Aduncisulcus</taxon>
    </lineage>
</organism>
<feature type="coiled-coil region" evidence="1">
    <location>
        <begin position="124"/>
        <end position="206"/>
    </location>
</feature>
<evidence type="ECO:0000313" key="3">
    <source>
        <dbReference type="EMBL" id="GKT36764.1"/>
    </source>
</evidence>
<sequence>MDDRGVKEYADGRFRQCKRLSVLVLNTVRMLESVGYMSKNLFSTFQTKYKEIEFELLHDVRMSECEILGHEEDLDRIRELRDQFLKRLRECNEKDHNIFTKELRAITDELRSDKSELIHVESVLKAETSNLKQIEAEKEKQSNVSAIDELREKVDLLDQGIKEYLADIEEEVTPHFEKAQSERDELKQKEEELAIASMVVQEALKALSELEIPQPRDSKDDKSHQIELPIHLVKMSLPVARSEMQKMKDEVDKLSSSLAESKSTMESLESHAVEVSKEIDSLNAEKLELSENIPGLDASTQRALSMCRARDDDVKERLMEIQAEIEVLQEEFSKRKADDEKAKHLYLQDKERLELELSEMQQKADSLDKLSQDRVRRREEPKKLKQQLSKLRVEVVNAEQTRDQKIHEFEEAEFSSMACLESAREQLAQKTVYLYTMERARESMERILRLLDSHRTSAGSGHDQSGSFSAILNSYSTHSESLAQNKRALNALCEFLESIGINAERQQKAVVDDDLKMRFLTAAHKRAEYLEREIEADITEMTRIMGELKREESKGAARHDGAEAIRMFEERRREALSIVAEKEKHASASSSALSILESIIPVVRSWDASTMGLATTVGSSFSSSNFFTIGEAQRKQALSFQHLTERGKSIRMELLGAMKRLRAHVEKGSYPASTVQLLNSDWIHLACVVLGVNGPEEQQAMEYQQHVHRVKEQKRAEGVPNVDDLEFPKPPPLSSLPFNGFKSEEEFRRVLSFVADLQQNPLPLISLNGSLLPHSRLFNETKNSAARYEKECNRISEDVMARRTHMKGLHEQAEAWFAIARKQRDELEAKVEDMEKEVLGVKARDHGKGRRMKEQASGDASGDSGSASDDDKASGDELSDADLALRLKRFNSNIESLEYALSNLTSNEERRVDNYDELVRVLEDRIRLLAQERKVTLSTWASESFEDEDDKEIEAMVKRARQEGFGGSSSSDKRKKDQKQPKLVDLLSTSGSSSFLQVFLVAELTDDLDEVAKMATSVRNRDKQLERKEKRLNELKKEHDSLVHQDMDKIAAEIRETSDQLRRKNALLYQFELHIYSKSLSECHIRYDEALINEAKAQIAMMEQLLEYFRVEKHRIHTVSSTASPPDLMSREEEYIALSTELEDLIAQHDASERFSEAQNECHIRYDEALINEAKAQIAMMEQLLEYFRVEKHRIHTVSSTASPPDLMSREEEYIALSTELEDLIAQHDASERFSEAQKLACEAKIEKLKEEHTVLTDNVNLLSDISKELEDADLKVFGMSISSGNYISKVSPEVQEYVAKLSSLDLFRTESSIECLKCLVRVVDRSKFTVSSIERLINEEKEISKCVQAEKERRGCSLNDKYKTEFVRVSSHHKKQLQKLVNKLKSARDNLKEQLDTADEYTHQLELIKDRVQEDIRKSRSRPRPEPSLSAERMLTSSSSERFNAFSFSSSAFARSPSTSATKTSAYLHTLVQATYEREFEVERKREAREVIEMIKSREVEVEEMIREIEEGRGENIIESRVMMLVEQAERDVRGGEEEYEMEEIPDESHHQGATRDESTSRDETDYSREEILEEEEERELEKLQDEEEEREPLMHDDVPVPAALPSQEPQQSVATNEQSVTTNEYGWKSTSHTTTSQPRTSVSRQSMPPARVPSHSVTPLDSKLGKIIAAVSPLRHGNVFFIPHHSQRETVELMTEHGLVRVKGAIERTVKLSTDGKRIEIFFSKTKKTSRKTFHMIKQIKSISKSCSNPLKIPGETKRMPSVRIDFEKQAPLYLVSPMRQVVEEWYEGLEKLLVLRKKNPGKYSSIMQQVM</sequence>
<protein>
    <recommendedName>
        <fullName evidence="5">PH domain-containing protein</fullName>
    </recommendedName>
</protein>
<keyword evidence="1" id="KW-0175">Coiled coil</keyword>
<feature type="region of interest" description="Disordered" evidence="2">
    <location>
        <begin position="1415"/>
        <end position="1437"/>
    </location>
</feature>
<dbReference type="Proteomes" id="UP001057375">
    <property type="component" value="Unassembled WGS sequence"/>
</dbReference>